<comment type="similarity">
    <text evidence="1">Belongs to the glycosyl hydrolase 32 family.</text>
</comment>
<keyword evidence="3" id="KW-0326">Glycosidase</keyword>
<dbReference type="InterPro" id="IPR023296">
    <property type="entry name" value="Glyco_hydro_beta-prop_sf"/>
</dbReference>
<evidence type="ECO:0000313" key="5">
    <source>
        <dbReference type="EMBL" id="PTQ09802.1"/>
    </source>
</evidence>
<dbReference type="PANTHER" id="PTHR43101">
    <property type="entry name" value="BETA-FRUCTOSIDASE"/>
    <property type="match status" value="1"/>
</dbReference>
<keyword evidence="2" id="KW-0378">Hydrolase</keyword>
<gene>
    <name evidence="5" type="ORF">CLG96_11520</name>
</gene>
<keyword evidence="6" id="KW-1185">Reference proteome</keyword>
<dbReference type="Gene3D" id="2.115.10.20">
    <property type="entry name" value="Glycosyl hydrolase domain, family 43"/>
    <property type="match status" value="1"/>
</dbReference>
<dbReference type="AlphaFoldDB" id="A0A2T5FVK2"/>
<dbReference type="SUPFAM" id="SSF75005">
    <property type="entry name" value="Arabinanase/levansucrase/invertase"/>
    <property type="match status" value="1"/>
</dbReference>
<feature type="domain" description="Glycosyl hydrolase family 32 N-terminal" evidence="4">
    <location>
        <begin position="22"/>
        <end position="228"/>
    </location>
</feature>
<evidence type="ECO:0000256" key="2">
    <source>
        <dbReference type="ARBA" id="ARBA00022801"/>
    </source>
</evidence>
<dbReference type="OrthoDB" id="9760116at2"/>
<evidence type="ECO:0000256" key="3">
    <source>
        <dbReference type="ARBA" id="ARBA00023295"/>
    </source>
</evidence>
<protein>
    <submittedName>
        <fullName evidence="5">Levansucrase</fullName>
    </submittedName>
</protein>
<dbReference type="CDD" id="cd18609">
    <property type="entry name" value="GH32-like"/>
    <property type="match status" value="1"/>
</dbReference>
<dbReference type="Pfam" id="PF00251">
    <property type="entry name" value="Glyco_hydro_32N"/>
    <property type="match status" value="1"/>
</dbReference>
<evidence type="ECO:0000259" key="4">
    <source>
        <dbReference type="Pfam" id="PF00251"/>
    </source>
</evidence>
<comment type="caution">
    <text evidence="5">The sequence shown here is derived from an EMBL/GenBank/DDBJ whole genome shotgun (WGS) entry which is preliminary data.</text>
</comment>
<evidence type="ECO:0000313" key="6">
    <source>
        <dbReference type="Proteomes" id="UP000244162"/>
    </source>
</evidence>
<dbReference type="InterPro" id="IPR051214">
    <property type="entry name" value="GH32_Enzymes"/>
</dbReference>
<dbReference type="Proteomes" id="UP000244162">
    <property type="component" value="Unassembled WGS sequence"/>
</dbReference>
<accession>A0A2T5FVK2</accession>
<reference evidence="5 6" key="1">
    <citation type="submission" date="2017-09" db="EMBL/GenBank/DDBJ databases">
        <title>Sphingomonas panjinensis sp.nov., isolated from oil-contaminated soil.</title>
        <authorList>
            <person name="Wang L."/>
            <person name="Chen L."/>
        </authorList>
    </citation>
    <scope>NUCLEOTIDE SEQUENCE [LARGE SCALE GENOMIC DNA]</scope>
    <source>
        <strain evidence="5 6">FW-11</strain>
    </source>
</reference>
<evidence type="ECO:0000256" key="1">
    <source>
        <dbReference type="ARBA" id="ARBA00009902"/>
    </source>
</evidence>
<name>A0A2T5FVK2_9SPHN</name>
<dbReference type="PANTHER" id="PTHR43101:SF1">
    <property type="entry name" value="BETA-FRUCTOSIDASE"/>
    <property type="match status" value="1"/>
</dbReference>
<proteinExistence type="inferred from homology"/>
<dbReference type="EMBL" id="NWBU01000010">
    <property type="protein sequence ID" value="PTQ09802.1"/>
    <property type="molecule type" value="Genomic_DNA"/>
</dbReference>
<dbReference type="InterPro" id="IPR013148">
    <property type="entry name" value="Glyco_hydro_32_N"/>
</dbReference>
<sequence>MCKMFELRDYWVWDFWFARTPDAHHLFYLHAPKSLNDPDQRHWHVKIGHASSPDLLNWTDHGACFAPNAEPALDDYTTWTGSIIEHDGLWHLFYTGTSRAEGGMKQRIFRATSTDLHHWTRAGDGAALDLDERWYEEYSPGLWHDRAWRDPWVMRDPASGQFHMIFTARVKEGDSSSRGVLGHAVSDDLVEWKARPPISEPGFFGHCEVPQVIRMDDRWICLFCTEARFFGEEYRKVAPGGAVTGTHYFVADAPTGPWRLGPGPFFDGDMQATRYAGRAVEHDGQCYYFAFRHSDEDGRFIGKIDGPYRLAFDEDRGLHLESRVEALT</sequence>
<organism evidence="5 6">
    <name type="scientific">Sphingomonas oleivorans</name>
    <dbReference type="NCBI Taxonomy" id="1735121"/>
    <lineage>
        <taxon>Bacteria</taxon>
        <taxon>Pseudomonadati</taxon>
        <taxon>Pseudomonadota</taxon>
        <taxon>Alphaproteobacteria</taxon>
        <taxon>Sphingomonadales</taxon>
        <taxon>Sphingomonadaceae</taxon>
        <taxon>Sphingomonas</taxon>
    </lineage>
</organism>
<dbReference type="GO" id="GO:0016798">
    <property type="term" value="F:hydrolase activity, acting on glycosyl bonds"/>
    <property type="evidence" value="ECO:0007669"/>
    <property type="project" value="UniProtKB-KW"/>
</dbReference>